<dbReference type="InterPro" id="IPR037117">
    <property type="entry name" value="Dihydroorotate_DH_ele_sf"/>
</dbReference>
<dbReference type="GO" id="GO:0046872">
    <property type="term" value="F:metal ion binding"/>
    <property type="evidence" value="ECO:0007669"/>
    <property type="project" value="UniProtKB-KW"/>
</dbReference>
<proteinExistence type="predicted"/>
<dbReference type="InterPro" id="IPR001433">
    <property type="entry name" value="OxRdtase_FAD/NAD-bd"/>
</dbReference>
<dbReference type="InterPro" id="IPR039261">
    <property type="entry name" value="FNR_nucleotide-bd"/>
</dbReference>
<feature type="binding site" evidence="11">
    <location>
        <position position="259"/>
    </location>
    <ligand>
        <name>[2Fe-2S] cluster</name>
        <dbReference type="ChEBI" id="CHEBI:190135"/>
    </ligand>
</feature>
<dbReference type="Gene3D" id="2.10.240.10">
    <property type="entry name" value="Dihydroorotate dehydrogenase, electron transfer subunit"/>
    <property type="match status" value="1"/>
</dbReference>
<name>A0A2M7CID3_9BACT</name>
<evidence type="ECO:0000313" key="13">
    <source>
        <dbReference type="EMBL" id="PIV25397.1"/>
    </source>
</evidence>
<dbReference type="GO" id="GO:0006221">
    <property type="term" value="P:pyrimidine nucleotide biosynthetic process"/>
    <property type="evidence" value="ECO:0007669"/>
    <property type="project" value="InterPro"/>
</dbReference>
<keyword evidence="7 11" id="KW-0408">Iron</keyword>
<keyword evidence="3 11" id="KW-0001">2Fe-2S</keyword>
<evidence type="ECO:0000256" key="2">
    <source>
        <dbReference type="ARBA" id="ARBA00022630"/>
    </source>
</evidence>
<dbReference type="Gene3D" id="3.40.50.80">
    <property type="entry name" value="Nucleotide-binding domain of ferredoxin-NADP reductase (FNR) module"/>
    <property type="match status" value="1"/>
</dbReference>
<dbReference type="SUPFAM" id="SSF63380">
    <property type="entry name" value="Riboflavin synthase domain-like"/>
    <property type="match status" value="1"/>
</dbReference>
<dbReference type="PANTHER" id="PTHR43513:SF1">
    <property type="entry name" value="ANAEROBIC SULFITE REDUCTASE SUBUNIT B"/>
    <property type="match status" value="1"/>
</dbReference>
<dbReference type="CDD" id="cd06221">
    <property type="entry name" value="sulfite_reductase_like"/>
    <property type="match status" value="1"/>
</dbReference>
<keyword evidence="6" id="KW-0249">Electron transport</keyword>
<accession>A0A2M7CID3</accession>
<dbReference type="GO" id="GO:0050660">
    <property type="term" value="F:flavin adenine dinucleotide binding"/>
    <property type="evidence" value="ECO:0007669"/>
    <property type="project" value="InterPro"/>
</dbReference>
<dbReference type="Pfam" id="PF00175">
    <property type="entry name" value="NAD_binding_1"/>
    <property type="match status" value="1"/>
</dbReference>
<dbReference type="PROSITE" id="PS51384">
    <property type="entry name" value="FAD_FR"/>
    <property type="match status" value="1"/>
</dbReference>
<dbReference type="InterPro" id="IPR019480">
    <property type="entry name" value="Dihydroorotate_DH_Fe-S-bd"/>
</dbReference>
<keyword evidence="4 11" id="KW-0479">Metal-binding</keyword>
<gene>
    <name evidence="13" type="ORF">COS38_01845</name>
</gene>
<dbReference type="PANTHER" id="PTHR43513">
    <property type="entry name" value="DIHYDROOROTATE DEHYDROGENASE B (NAD(+)), ELECTRON TRANSFER SUBUNIT"/>
    <property type="match status" value="1"/>
</dbReference>
<dbReference type="PRINTS" id="PR00410">
    <property type="entry name" value="PHEHYDRXLASE"/>
</dbReference>
<feature type="binding site" evidence="11">
    <location>
        <position position="243"/>
    </location>
    <ligand>
        <name>[2Fe-2S] cluster</name>
        <dbReference type="ChEBI" id="CHEBI:190135"/>
    </ligand>
</feature>
<dbReference type="GO" id="GO:0016491">
    <property type="term" value="F:oxidoreductase activity"/>
    <property type="evidence" value="ECO:0007669"/>
    <property type="project" value="InterPro"/>
</dbReference>
<feature type="binding site" evidence="11">
    <location>
        <position position="251"/>
    </location>
    <ligand>
        <name>[2Fe-2S] cluster</name>
        <dbReference type="ChEBI" id="CHEBI:190135"/>
    </ligand>
</feature>
<evidence type="ECO:0000256" key="3">
    <source>
        <dbReference type="ARBA" id="ARBA00022714"/>
    </source>
</evidence>
<feature type="binding site" evidence="11">
    <location>
        <position position="248"/>
    </location>
    <ligand>
        <name>[2Fe-2S] cluster</name>
        <dbReference type="ChEBI" id="CHEBI:190135"/>
    </ligand>
</feature>
<comment type="cofactor">
    <cofactor evidence="11">
        <name>[2Fe-2S] cluster</name>
        <dbReference type="ChEBI" id="CHEBI:190135"/>
    </cofactor>
    <text evidence="11">Binds 1 [2Fe-2S] cluster per subunit.</text>
</comment>
<keyword evidence="5 10" id="KW-0274">FAD</keyword>
<protein>
    <submittedName>
        <fullName evidence="13">Oxidoreductase</fullName>
    </submittedName>
</protein>
<reference evidence="14" key="1">
    <citation type="submission" date="2017-09" db="EMBL/GenBank/DDBJ databases">
        <title>Depth-based differentiation of microbial function through sediment-hosted aquifers and enrichment of novel symbionts in the deep terrestrial subsurface.</title>
        <authorList>
            <person name="Probst A.J."/>
            <person name="Ladd B."/>
            <person name="Jarett J.K."/>
            <person name="Geller-Mcgrath D.E."/>
            <person name="Sieber C.M.K."/>
            <person name="Emerson J.B."/>
            <person name="Anantharaman K."/>
            <person name="Thomas B.C."/>
            <person name="Malmstrom R."/>
            <person name="Stieglmeier M."/>
            <person name="Klingl A."/>
            <person name="Woyke T."/>
            <person name="Ryan C.M."/>
            <person name="Banfield J.F."/>
        </authorList>
    </citation>
    <scope>NUCLEOTIDE SEQUENCE [LARGE SCALE GENOMIC DNA]</scope>
</reference>
<evidence type="ECO:0000256" key="1">
    <source>
        <dbReference type="ARBA" id="ARBA00022448"/>
    </source>
</evidence>
<dbReference type="InterPro" id="IPR017927">
    <property type="entry name" value="FAD-bd_FR_type"/>
</dbReference>
<comment type="cofactor">
    <cofactor evidence="9">
        <name>[2Fe-2S] cluster</name>
        <dbReference type="ChEBI" id="CHEBI:190135"/>
    </cofactor>
</comment>
<feature type="domain" description="FAD-binding FR-type" evidence="12">
    <location>
        <begin position="5"/>
        <end position="108"/>
    </location>
</feature>
<dbReference type="InterPro" id="IPR012165">
    <property type="entry name" value="Cyt_c3_hydrogenase_gsu"/>
</dbReference>
<dbReference type="PIRSF" id="PIRSF006816">
    <property type="entry name" value="Cyc3_hyd_g"/>
    <property type="match status" value="1"/>
</dbReference>
<keyword evidence="1" id="KW-0813">Transport</keyword>
<dbReference type="InterPro" id="IPR050353">
    <property type="entry name" value="PyrK_electron_transfer"/>
</dbReference>
<dbReference type="InterPro" id="IPR008333">
    <property type="entry name" value="Cbr1-like_FAD-bd_dom"/>
</dbReference>
<evidence type="ECO:0000256" key="4">
    <source>
        <dbReference type="ARBA" id="ARBA00022723"/>
    </source>
</evidence>
<dbReference type="Gene3D" id="2.40.30.10">
    <property type="entry name" value="Translation factors"/>
    <property type="match status" value="1"/>
</dbReference>
<evidence type="ECO:0000256" key="10">
    <source>
        <dbReference type="PIRSR" id="PIRSR006816-1"/>
    </source>
</evidence>
<keyword evidence="8 11" id="KW-0411">Iron-sulfur</keyword>
<feature type="binding site" evidence="10">
    <location>
        <begin position="75"/>
        <end position="77"/>
    </location>
    <ligand>
        <name>FAD</name>
        <dbReference type="ChEBI" id="CHEBI:57692"/>
    </ligand>
</feature>
<dbReference type="GO" id="GO:0051537">
    <property type="term" value="F:2 iron, 2 sulfur cluster binding"/>
    <property type="evidence" value="ECO:0007669"/>
    <property type="project" value="UniProtKB-KW"/>
</dbReference>
<comment type="cofactor">
    <cofactor evidence="10">
        <name>FAD</name>
        <dbReference type="ChEBI" id="CHEBI:57692"/>
    </cofactor>
    <text evidence="10">Binds 1 FAD per subunit.</text>
</comment>
<evidence type="ECO:0000256" key="9">
    <source>
        <dbReference type="ARBA" id="ARBA00034078"/>
    </source>
</evidence>
<sequence length="275" mass="30543">MLNPYLPQSVKVKKIESLTPNIVQLTYRVSPKRISLRKSLMFTPGQFVLAGIWGVGEAPFGLANNPFETQQQAIVVRNTGGQVTSALHRIKIGDTITIRGPYGNGFPLKKMKGADIVAIAGGCGIPPIASLMEYIVQRRREFGKVFLVYGASDPKQFALREKFTYWRKHKIDVVLTIDKKHPGWRGRIGYVSDHLKNLSFDPEITYGAMCGPGPMSRASAKILCELGVAEQRIMVSEERKMSCGIGKCQHCTCGKFYVCTNGPVFSYNQIKDSHD</sequence>
<evidence type="ECO:0000256" key="8">
    <source>
        <dbReference type="ARBA" id="ARBA00023014"/>
    </source>
</evidence>
<evidence type="ECO:0000259" key="12">
    <source>
        <dbReference type="PROSITE" id="PS51384"/>
    </source>
</evidence>
<evidence type="ECO:0000256" key="5">
    <source>
        <dbReference type="ARBA" id="ARBA00022827"/>
    </source>
</evidence>
<dbReference type="InterPro" id="IPR017938">
    <property type="entry name" value="Riboflavin_synthase-like_b-brl"/>
</dbReference>
<evidence type="ECO:0000256" key="11">
    <source>
        <dbReference type="PIRSR" id="PIRSR006816-2"/>
    </source>
</evidence>
<evidence type="ECO:0000256" key="6">
    <source>
        <dbReference type="ARBA" id="ARBA00022982"/>
    </source>
</evidence>
<dbReference type="Proteomes" id="UP000229966">
    <property type="component" value="Unassembled WGS sequence"/>
</dbReference>
<comment type="caution">
    <text evidence="13">The sequence shown here is derived from an EMBL/GenBank/DDBJ whole genome shotgun (WGS) entry which is preliminary data.</text>
</comment>
<dbReference type="SUPFAM" id="SSF52343">
    <property type="entry name" value="Ferredoxin reductase-like, C-terminal NADP-linked domain"/>
    <property type="match status" value="1"/>
</dbReference>
<evidence type="ECO:0000256" key="7">
    <source>
        <dbReference type="ARBA" id="ARBA00023004"/>
    </source>
</evidence>
<keyword evidence="2 10" id="KW-0285">Flavoprotein</keyword>
<dbReference type="Pfam" id="PF10418">
    <property type="entry name" value="DHODB_Fe-S_bind"/>
    <property type="match status" value="1"/>
</dbReference>
<dbReference type="Pfam" id="PF00970">
    <property type="entry name" value="FAD_binding_6"/>
    <property type="match status" value="1"/>
</dbReference>
<dbReference type="EMBL" id="PEUM01000052">
    <property type="protein sequence ID" value="PIV25397.1"/>
    <property type="molecule type" value="Genomic_DNA"/>
</dbReference>
<evidence type="ECO:0000313" key="14">
    <source>
        <dbReference type="Proteomes" id="UP000229966"/>
    </source>
</evidence>
<organism evidence="13 14">
    <name type="scientific">Candidatus Berkelbacteria bacterium CG03_land_8_20_14_0_80_40_36</name>
    <dbReference type="NCBI Taxonomy" id="1974509"/>
    <lineage>
        <taxon>Bacteria</taxon>
        <taxon>Candidatus Berkelbacteria</taxon>
    </lineage>
</organism>
<dbReference type="AlphaFoldDB" id="A0A2M7CID3"/>